<gene>
    <name evidence="1" type="ORF">DPMN_048366</name>
</gene>
<reference evidence="1" key="2">
    <citation type="submission" date="2020-11" db="EMBL/GenBank/DDBJ databases">
        <authorList>
            <person name="McCartney M.A."/>
            <person name="Auch B."/>
            <person name="Kono T."/>
            <person name="Mallez S."/>
            <person name="Becker A."/>
            <person name="Gohl D.M."/>
            <person name="Silverstein K.A.T."/>
            <person name="Koren S."/>
            <person name="Bechman K.B."/>
            <person name="Herman A."/>
            <person name="Abrahante J.E."/>
            <person name="Garbe J."/>
        </authorList>
    </citation>
    <scope>NUCLEOTIDE SEQUENCE</scope>
    <source>
        <strain evidence="1">Duluth1</strain>
        <tissue evidence="1">Whole animal</tissue>
    </source>
</reference>
<reference evidence="1" key="1">
    <citation type="journal article" date="2019" name="bioRxiv">
        <title>The Genome of the Zebra Mussel, Dreissena polymorpha: A Resource for Invasive Species Research.</title>
        <authorList>
            <person name="McCartney M.A."/>
            <person name="Auch B."/>
            <person name="Kono T."/>
            <person name="Mallez S."/>
            <person name="Zhang Y."/>
            <person name="Obille A."/>
            <person name="Becker A."/>
            <person name="Abrahante J.E."/>
            <person name="Garbe J."/>
            <person name="Badalamenti J.P."/>
            <person name="Herman A."/>
            <person name="Mangelson H."/>
            <person name="Liachko I."/>
            <person name="Sullivan S."/>
            <person name="Sone E.D."/>
            <person name="Koren S."/>
            <person name="Silverstein K.A.T."/>
            <person name="Beckman K.B."/>
            <person name="Gohl D.M."/>
        </authorList>
    </citation>
    <scope>NUCLEOTIDE SEQUENCE</scope>
    <source>
        <strain evidence="1">Duluth1</strain>
        <tissue evidence="1">Whole animal</tissue>
    </source>
</reference>
<dbReference type="EMBL" id="JAIWYP010000011">
    <property type="protein sequence ID" value="KAH3741641.1"/>
    <property type="molecule type" value="Genomic_DNA"/>
</dbReference>
<evidence type="ECO:0000313" key="1">
    <source>
        <dbReference type="EMBL" id="KAH3741641.1"/>
    </source>
</evidence>
<dbReference type="Proteomes" id="UP000828390">
    <property type="component" value="Unassembled WGS sequence"/>
</dbReference>
<protein>
    <submittedName>
        <fullName evidence="1">Uncharacterized protein</fullName>
    </submittedName>
</protein>
<organism evidence="1 2">
    <name type="scientific">Dreissena polymorpha</name>
    <name type="common">Zebra mussel</name>
    <name type="synonym">Mytilus polymorpha</name>
    <dbReference type="NCBI Taxonomy" id="45954"/>
    <lineage>
        <taxon>Eukaryota</taxon>
        <taxon>Metazoa</taxon>
        <taxon>Spiralia</taxon>
        <taxon>Lophotrochozoa</taxon>
        <taxon>Mollusca</taxon>
        <taxon>Bivalvia</taxon>
        <taxon>Autobranchia</taxon>
        <taxon>Heteroconchia</taxon>
        <taxon>Euheterodonta</taxon>
        <taxon>Imparidentia</taxon>
        <taxon>Neoheterodontei</taxon>
        <taxon>Myida</taxon>
        <taxon>Dreissenoidea</taxon>
        <taxon>Dreissenidae</taxon>
        <taxon>Dreissena</taxon>
    </lineage>
</organism>
<comment type="caution">
    <text evidence="1">The sequence shown here is derived from an EMBL/GenBank/DDBJ whole genome shotgun (WGS) entry which is preliminary data.</text>
</comment>
<dbReference type="AlphaFoldDB" id="A0A9D4I3X6"/>
<accession>A0A9D4I3X6</accession>
<sequence>MYILPNQASRHTHVSSNLLQRTQYQRVRPKHDTSTCWSTRIRPVDCQPTTSGLVWTRHQERLFVQEPSEVGCAKSGPPNSPQQTLLAEDLCVIVSNFIPTASPDKEIVLMIVRTVRQ</sequence>
<name>A0A9D4I3X6_DREPO</name>
<evidence type="ECO:0000313" key="2">
    <source>
        <dbReference type="Proteomes" id="UP000828390"/>
    </source>
</evidence>
<proteinExistence type="predicted"/>
<keyword evidence="2" id="KW-1185">Reference proteome</keyword>